<dbReference type="SUPFAM" id="SSF48498">
    <property type="entry name" value="Tetracyclin repressor-like, C-terminal domain"/>
    <property type="match status" value="1"/>
</dbReference>
<organism evidence="2 3">
    <name type="scientific">Aneurinibacillus soli</name>
    <dbReference type="NCBI Taxonomy" id="1500254"/>
    <lineage>
        <taxon>Bacteria</taxon>
        <taxon>Bacillati</taxon>
        <taxon>Bacillota</taxon>
        <taxon>Bacilli</taxon>
        <taxon>Bacillales</taxon>
        <taxon>Paenibacillaceae</taxon>
        <taxon>Aneurinibacillus group</taxon>
        <taxon>Aneurinibacillus</taxon>
    </lineage>
</organism>
<sequence>MDKKYSPRVKRTREKILNSAVEIFSQKGFQASTIREIARLAGVNDLTVYRHFESKEKLFSEMFQRHTLLSEIGSLVVRGINDDFAHDTRSLIVAFLAIFKREMPIIRLLVTEAEKMSECKKYAAMFTENIIEQLTQFLRYYQQTNQIRSKVNCQAVATSLYSTLFVHIYSMALYGDVVVACDASSEESMIDGWIDLYVSGIVVEEYASV</sequence>
<evidence type="ECO:0000313" key="3">
    <source>
        <dbReference type="Proteomes" id="UP000217696"/>
    </source>
</evidence>
<dbReference type="PANTHER" id="PTHR43479:SF11">
    <property type="entry name" value="ACREF_ENVCD OPERON REPRESSOR-RELATED"/>
    <property type="match status" value="1"/>
</dbReference>
<name>A0A0U5BLZ2_9BACL</name>
<keyword evidence="3" id="KW-1185">Reference proteome</keyword>
<dbReference type="InterPro" id="IPR036271">
    <property type="entry name" value="Tet_transcr_reg_TetR-rel_C_sf"/>
</dbReference>
<accession>A0A0U5BLZ2</accession>
<reference evidence="2 3" key="1">
    <citation type="submission" date="2015-12" db="EMBL/GenBank/DDBJ databases">
        <title>Genome sequence of Aneurinibacillus soli.</title>
        <authorList>
            <person name="Lee J.S."/>
            <person name="Lee K.C."/>
            <person name="Kim K.K."/>
            <person name="Lee B.W."/>
        </authorList>
    </citation>
    <scope>NUCLEOTIDE SEQUENCE [LARGE SCALE GENOMIC DNA]</scope>
    <source>
        <strain evidence="2 3">CB4</strain>
    </source>
</reference>
<dbReference type="OrthoDB" id="9789566at2"/>
<dbReference type="PANTHER" id="PTHR43479">
    <property type="entry name" value="ACREF/ENVCD OPERON REPRESSOR-RELATED"/>
    <property type="match status" value="1"/>
</dbReference>
<dbReference type="PRINTS" id="PR00455">
    <property type="entry name" value="HTHTETR"/>
</dbReference>
<keyword evidence="1" id="KW-0238">DNA-binding</keyword>
<evidence type="ECO:0000313" key="2">
    <source>
        <dbReference type="EMBL" id="BAU29198.1"/>
    </source>
</evidence>
<dbReference type="AlphaFoldDB" id="A0A0U5BLZ2"/>
<evidence type="ECO:0000256" key="1">
    <source>
        <dbReference type="ARBA" id="ARBA00023125"/>
    </source>
</evidence>
<dbReference type="KEGG" id="asoc:CB4_03379"/>
<dbReference type="Pfam" id="PF00440">
    <property type="entry name" value="TetR_N"/>
    <property type="match status" value="1"/>
</dbReference>
<dbReference type="InterPro" id="IPR050624">
    <property type="entry name" value="HTH-type_Tx_Regulator"/>
</dbReference>
<dbReference type="PROSITE" id="PS50977">
    <property type="entry name" value="HTH_TETR_2"/>
    <property type="match status" value="1"/>
</dbReference>
<protein>
    <submittedName>
        <fullName evidence="2">Putative acrEF/envCD operon repressor</fullName>
    </submittedName>
</protein>
<dbReference type="GO" id="GO:0003677">
    <property type="term" value="F:DNA binding"/>
    <property type="evidence" value="ECO:0007669"/>
    <property type="project" value="UniProtKB-UniRule"/>
</dbReference>
<dbReference type="InterPro" id="IPR009057">
    <property type="entry name" value="Homeodomain-like_sf"/>
</dbReference>
<proteinExistence type="predicted"/>
<dbReference type="Gene3D" id="1.10.357.10">
    <property type="entry name" value="Tetracycline Repressor, domain 2"/>
    <property type="match status" value="1"/>
</dbReference>
<dbReference type="Proteomes" id="UP000217696">
    <property type="component" value="Chromosome"/>
</dbReference>
<dbReference type="InterPro" id="IPR001647">
    <property type="entry name" value="HTH_TetR"/>
</dbReference>
<dbReference type="SUPFAM" id="SSF46689">
    <property type="entry name" value="Homeodomain-like"/>
    <property type="match status" value="1"/>
</dbReference>
<dbReference type="EMBL" id="AP017312">
    <property type="protein sequence ID" value="BAU29198.1"/>
    <property type="molecule type" value="Genomic_DNA"/>
</dbReference>
<gene>
    <name evidence="2" type="primary">envR_2</name>
    <name evidence="2" type="ORF">CB4_03379</name>
</gene>